<evidence type="ECO:0000313" key="2">
    <source>
        <dbReference type="EMBL" id="MVU79572.1"/>
    </source>
</evidence>
<dbReference type="SUPFAM" id="SSF48452">
    <property type="entry name" value="TPR-like"/>
    <property type="match status" value="1"/>
</dbReference>
<keyword evidence="3" id="KW-1185">Reference proteome</keyword>
<sequence>MAESTLGARVAELRRRRGLSQKELGAAIRRSESWVSQVERDVLPVERLSVLQRLADVLGVAVRDLRPEAAEPMAADRGDGHRPGSAVFEQLRLLLTGHPALEQLFGDEDDRSLGANTAALELSKLQERVDLAWQLAHESRLIEVGSSLLELIPDLEHAARSTTTQRPEVLTLLSRAYQVAATAFTRQEEVDAAWVAADRALSAAEESGDALSVVAGTYRMAQAFLRLQRLEQAEQAARVSVAALAAQAASEHPKPEVLSLYGSLQLMLAVIAATDGNRTAARSGLAAARTAADRLGEGRNDFDTEFGPTGVAVHAVAVAVELGDAGEALDTARTVDASVLSPERQARFLVDVARAHAQRRQAAEALDALLNAERLTPELVHTDHRAREVVRDLLQFAGRRPADELRELAGRAAVTP</sequence>
<dbReference type="RefSeq" id="WP_198347522.1">
    <property type="nucleotide sequence ID" value="NZ_WRPP01000004.1"/>
</dbReference>
<dbReference type="GO" id="GO:0003677">
    <property type="term" value="F:DNA binding"/>
    <property type="evidence" value="ECO:0007669"/>
    <property type="project" value="InterPro"/>
</dbReference>
<proteinExistence type="predicted"/>
<accession>A0A7K1UZ42</accession>
<comment type="caution">
    <text evidence="2">The sequence shown here is derived from an EMBL/GenBank/DDBJ whole genome shotgun (WGS) entry which is preliminary data.</text>
</comment>
<protein>
    <submittedName>
        <fullName evidence="2">Helix-turn-helix domain-containing protein</fullName>
    </submittedName>
</protein>
<gene>
    <name evidence="2" type="ORF">GPX89_20275</name>
</gene>
<name>A0A7K1UZ42_9NOCA</name>
<reference evidence="2 3" key="1">
    <citation type="submission" date="2019-12" db="EMBL/GenBank/DDBJ databases">
        <title>Nocardia sp. nov. ET3-3 isolated from soil.</title>
        <authorList>
            <person name="Kanchanasin P."/>
            <person name="Tanasupawat S."/>
            <person name="Yuki M."/>
            <person name="Kudo T."/>
        </authorList>
    </citation>
    <scope>NUCLEOTIDE SEQUENCE [LARGE SCALE GENOMIC DNA]</scope>
    <source>
        <strain evidence="2 3">ET3-3</strain>
    </source>
</reference>
<dbReference type="Pfam" id="PF13560">
    <property type="entry name" value="HTH_31"/>
    <property type="match status" value="1"/>
</dbReference>
<dbReference type="SUPFAM" id="SSF47413">
    <property type="entry name" value="lambda repressor-like DNA-binding domains"/>
    <property type="match status" value="1"/>
</dbReference>
<dbReference type="Gene3D" id="1.10.260.40">
    <property type="entry name" value="lambda repressor-like DNA-binding domains"/>
    <property type="match status" value="1"/>
</dbReference>
<dbReference type="SMART" id="SM00530">
    <property type="entry name" value="HTH_XRE"/>
    <property type="match status" value="1"/>
</dbReference>
<feature type="domain" description="HTH cro/C1-type" evidence="1">
    <location>
        <begin position="10"/>
        <end position="65"/>
    </location>
</feature>
<dbReference type="InterPro" id="IPR001387">
    <property type="entry name" value="Cro/C1-type_HTH"/>
</dbReference>
<organism evidence="2 3">
    <name type="scientific">Nocardia terrae</name>
    <dbReference type="NCBI Taxonomy" id="2675851"/>
    <lineage>
        <taxon>Bacteria</taxon>
        <taxon>Bacillati</taxon>
        <taxon>Actinomycetota</taxon>
        <taxon>Actinomycetes</taxon>
        <taxon>Mycobacteriales</taxon>
        <taxon>Nocardiaceae</taxon>
        <taxon>Nocardia</taxon>
    </lineage>
</organism>
<dbReference type="Proteomes" id="UP000466794">
    <property type="component" value="Unassembled WGS sequence"/>
</dbReference>
<dbReference type="EMBL" id="WRPP01000004">
    <property type="protein sequence ID" value="MVU79572.1"/>
    <property type="molecule type" value="Genomic_DNA"/>
</dbReference>
<evidence type="ECO:0000259" key="1">
    <source>
        <dbReference type="PROSITE" id="PS50943"/>
    </source>
</evidence>
<dbReference type="AlphaFoldDB" id="A0A7K1UZ42"/>
<dbReference type="CDD" id="cd00093">
    <property type="entry name" value="HTH_XRE"/>
    <property type="match status" value="1"/>
</dbReference>
<dbReference type="InterPro" id="IPR010982">
    <property type="entry name" value="Lambda_DNA-bd_dom_sf"/>
</dbReference>
<dbReference type="PROSITE" id="PS50943">
    <property type="entry name" value="HTH_CROC1"/>
    <property type="match status" value="1"/>
</dbReference>
<dbReference type="InterPro" id="IPR011990">
    <property type="entry name" value="TPR-like_helical_dom_sf"/>
</dbReference>
<evidence type="ECO:0000313" key="3">
    <source>
        <dbReference type="Proteomes" id="UP000466794"/>
    </source>
</evidence>